<gene>
    <name evidence="2" type="ORF">C2845_PM02G16530</name>
</gene>
<feature type="compositionally biased region" description="Basic residues" evidence="1">
    <location>
        <begin position="296"/>
        <end position="308"/>
    </location>
</feature>
<dbReference type="Proteomes" id="UP000275267">
    <property type="component" value="Unassembled WGS sequence"/>
</dbReference>
<dbReference type="EMBL" id="PQIB02000005">
    <property type="protein sequence ID" value="RLN17305.1"/>
    <property type="molecule type" value="Genomic_DNA"/>
</dbReference>
<dbReference type="OrthoDB" id="695040at2759"/>
<accession>A0A3L6S8G8</accession>
<comment type="caution">
    <text evidence="2">The sequence shown here is derived from an EMBL/GenBank/DDBJ whole genome shotgun (WGS) entry which is preliminary data.</text>
</comment>
<keyword evidence="3" id="KW-1185">Reference proteome</keyword>
<feature type="compositionally biased region" description="Acidic residues" evidence="1">
    <location>
        <begin position="316"/>
        <end position="325"/>
    </location>
</feature>
<reference evidence="3" key="1">
    <citation type="journal article" date="2019" name="Nat. Commun.">
        <title>The genome of broomcorn millet.</title>
        <authorList>
            <person name="Zou C."/>
            <person name="Miki D."/>
            <person name="Li D."/>
            <person name="Tang Q."/>
            <person name="Xiao L."/>
            <person name="Rajput S."/>
            <person name="Deng P."/>
            <person name="Jia W."/>
            <person name="Huang R."/>
            <person name="Zhang M."/>
            <person name="Sun Y."/>
            <person name="Hu J."/>
            <person name="Fu X."/>
            <person name="Schnable P.S."/>
            <person name="Li F."/>
            <person name="Zhang H."/>
            <person name="Feng B."/>
            <person name="Zhu X."/>
            <person name="Liu R."/>
            <person name="Schnable J.C."/>
            <person name="Zhu J.-K."/>
            <person name="Zhang H."/>
        </authorList>
    </citation>
    <scope>NUCLEOTIDE SEQUENCE [LARGE SCALE GENOMIC DNA]</scope>
</reference>
<feature type="region of interest" description="Disordered" evidence="1">
    <location>
        <begin position="182"/>
        <end position="208"/>
    </location>
</feature>
<evidence type="ECO:0000313" key="2">
    <source>
        <dbReference type="EMBL" id="RLN17305.1"/>
    </source>
</evidence>
<organism evidence="2 3">
    <name type="scientific">Panicum miliaceum</name>
    <name type="common">Proso millet</name>
    <name type="synonym">Broomcorn millet</name>
    <dbReference type="NCBI Taxonomy" id="4540"/>
    <lineage>
        <taxon>Eukaryota</taxon>
        <taxon>Viridiplantae</taxon>
        <taxon>Streptophyta</taxon>
        <taxon>Embryophyta</taxon>
        <taxon>Tracheophyta</taxon>
        <taxon>Spermatophyta</taxon>
        <taxon>Magnoliopsida</taxon>
        <taxon>Liliopsida</taxon>
        <taxon>Poales</taxon>
        <taxon>Poaceae</taxon>
        <taxon>PACMAD clade</taxon>
        <taxon>Panicoideae</taxon>
        <taxon>Panicodae</taxon>
        <taxon>Paniceae</taxon>
        <taxon>Panicinae</taxon>
        <taxon>Panicum</taxon>
        <taxon>Panicum sect. Panicum</taxon>
    </lineage>
</organism>
<evidence type="ECO:0000256" key="1">
    <source>
        <dbReference type="SAM" id="MobiDB-lite"/>
    </source>
</evidence>
<protein>
    <submittedName>
        <fullName evidence="2">Uncharacterized protein</fullName>
    </submittedName>
</protein>
<dbReference type="STRING" id="4540.A0A3L6S8G8"/>
<proteinExistence type="predicted"/>
<dbReference type="AlphaFoldDB" id="A0A3L6S8G8"/>
<sequence>MGFRYDWNEEILAQFHSSLYYDARKVAFFWTTEEVKYGVDYMTFLRLLGLGSNDEKRDPIHVENQLKPSQLPTLFYNPILAEAGNASTLQPYYYTMNSFFCATIDAKDEDTMALCYFACNLLACIMPGGRPFCIMDFIWNELRRTMNDPKKFLPSAPYIIYMIERVTKITFPKDCKHEPLHIRPRSSDAPRAPPLHAGATRNPRFDPTPSFLGASSSRHGHHDSFIKRALKSIFCMCKTVTQEVNENCHDIIEIKSHLGLPTDTYHELPQFDDPFPEWDAADEAAVTAAHAPLPRPRCRTRPPTHSRHSPPGGQEIFDEDEENEKEEPRLCGVRKICNVGYSVLKAA</sequence>
<name>A0A3L6S8G8_PANMI</name>
<evidence type="ECO:0000313" key="3">
    <source>
        <dbReference type="Proteomes" id="UP000275267"/>
    </source>
</evidence>
<feature type="region of interest" description="Disordered" evidence="1">
    <location>
        <begin position="289"/>
        <end position="327"/>
    </location>
</feature>